<evidence type="ECO:0000259" key="8">
    <source>
        <dbReference type="PROSITE" id="PS50893"/>
    </source>
</evidence>
<keyword evidence="3" id="KW-0547">Nucleotide-binding</keyword>
<evidence type="ECO:0000313" key="10">
    <source>
        <dbReference type="Proteomes" id="UP000501122"/>
    </source>
</evidence>
<keyword evidence="7" id="KW-0472">Membrane</keyword>
<dbReference type="AlphaFoldDB" id="A0AAE7BZJ2"/>
<dbReference type="Proteomes" id="UP000501122">
    <property type="component" value="Chromosome"/>
</dbReference>
<keyword evidence="6" id="KW-1278">Translocase</keyword>
<gene>
    <name evidence="9" type="primary">phnC</name>
    <name evidence="9" type="ORF">GTN30_02905</name>
</gene>
<dbReference type="EMBL" id="CP047363">
    <property type="protein sequence ID" value="QIH77605.1"/>
    <property type="molecule type" value="Genomic_DNA"/>
</dbReference>
<dbReference type="InterPro" id="IPR027417">
    <property type="entry name" value="P-loop_NTPase"/>
</dbReference>
<keyword evidence="4 9" id="KW-0067">ATP-binding</keyword>
<protein>
    <submittedName>
        <fullName evidence="9">Phosphonate ABC transporter ATP-binding protein</fullName>
    </submittedName>
</protein>
<evidence type="ECO:0000256" key="2">
    <source>
        <dbReference type="ARBA" id="ARBA00022475"/>
    </source>
</evidence>
<dbReference type="InterPro" id="IPR003593">
    <property type="entry name" value="AAA+_ATPase"/>
</dbReference>
<keyword evidence="5" id="KW-0918">Phosphonate transport</keyword>
<dbReference type="GO" id="GO:0015416">
    <property type="term" value="F:ABC-type phosphonate transporter activity"/>
    <property type="evidence" value="ECO:0007669"/>
    <property type="project" value="InterPro"/>
</dbReference>
<keyword evidence="2" id="KW-1003">Cell membrane</keyword>
<evidence type="ECO:0000313" key="9">
    <source>
        <dbReference type="EMBL" id="QIH77605.1"/>
    </source>
</evidence>
<name>A0AAE7BZJ2_9STAP</name>
<reference evidence="9" key="1">
    <citation type="journal article" date="2020" name="Antimicrob. Agents Chemother.">
        <title>The novel macrolide resistance genes mef(D), msr(F) and msr(H) are present on resistance islands in Macrococcus canis, Macrococcus caseolyticus and Staphylococcus aureus.</title>
        <authorList>
            <person name="Schwendener S."/>
            <person name="Dona V."/>
            <person name="Perreten V."/>
        </authorList>
    </citation>
    <scope>NUCLEOTIDE SEQUENCE</scope>
    <source>
        <strain evidence="9">Epi0076A</strain>
    </source>
</reference>
<dbReference type="GO" id="GO:0005524">
    <property type="term" value="F:ATP binding"/>
    <property type="evidence" value="ECO:0007669"/>
    <property type="project" value="UniProtKB-KW"/>
</dbReference>
<dbReference type="InterPro" id="IPR003439">
    <property type="entry name" value="ABC_transporter-like_ATP-bd"/>
</dbReference>
<dbReference type="InterPro" id="IPR012693">
    <property type="entry name" value="ABC_transpr_PhnC"/>
</dbReference>
<dbReference type="Pfam" id="PF00005">
    <property type="entry name" value="ABC_tran"/>
    <property type="match status" value="1"/>
</dbReference>
<keyword evidence="1" id="KW-0813">Transport</keyword>
<evidence type="ECO:0000256" key="4">
    <source>
        <dbReference type="ARBA" id="ARBA00022840"/>
    </source>
</evidence>
<evidence type="ECO:0000256" key="1">
    <source>
        <dbReference type="ARBA" id="ARBA00022448"/>
    </source>
</evidence>
<accession>A0AAE7BZJ2</accession>
<dbReference type="SUPFAM" id="SSF52540">
    <property type="entry name" value="P-loop containing nucleoside triphosphate hydrolases"/>
    <property type="match status" value="1"/>
</dbReference>
<proteinExistence type="predicted"/>
<evidence type="ECO:0000256" key="5">
    <source>
        <dbReference type="ARBA" id="ARBA00022885"/>
    </source>
</evidence>
<dbReference type="SMART" id="SM00382">
    <property type="entry name" value="AAA"/>
    <property type="match status" value="1"/>
</dbReference>
<dbReference type="PROSITE" id="PS50893">
    <property type="entry name" value="ABC_TRANSPORTER_2"/>
    <property type="match status" value="1"/>
</dbReference>
<evidence type="ECO:0000256" key="6">
    <source>
        <dbReference type="ARBA" id="ARBA00022967"/>
    </source>
</evidence>
<dbReference type="PANTHER" id="PTHR43166:SF6">
    <property type="entry name" value="PHOSPHONATES IMPORT ATP-BINDING PROTEIN PHNC"/>
    <property type="match status" value="1"/>
</dbReference>
<dbReference type="InterPro" id="IPR017871">
    <property type="entry name" value="ABC_transporter-like_CS"/>
</dbReference>
<dbReference type="PROSITE" id="PS00211">
    <property type="entry name" value="ABC_TRANSPORTER_1"/>
    <property type="match status" value="1"/>
</dbReference>
<dbReference type="InterPro" id="IPR050086">
    <property type="entry name" value="MetN_ABC_transporter-like"/>
</dbReference>
<evidence type="ECO:0000256" key="3">
    <source>
        <dbReference type="ARBA" id="ARBA00022741"/>
    </source>
</evidence>
<dbReference type="GO" id="GO:0016887">
    <property type="term" value="F:ATP hydrolysis activity"/>
    <property type="evidence" value="ECO:0007669"/>
    <property type="project" value="InterPro"/>
</dbReference>
<sequence length="276" mass="31434">MYVFDFSETEGKTEKRPVKTFGDQILSLRNVYKSYNKQKMILKDINFDVHQGEFISIIGPSGAGKSTLLRTVNRMIDIDKGSIQFNDVYIEKLNKKDLRKTRAQIGMIFQHYNLVNRLSVFENVLHGRFGYKSTFQGIFNIYSEEEKQHAVDIINQLGIGEHIYKRCDELSGGQKQRVGIARALVQEPKLILCDEPIASLDPSSSKVIMDHLKRITEEMGITCIVNLHQVDVAKKYSDRIIGLNAGEIVYDGQPQGLDNQVIQQIYGTETNDLITE</sequence>
<dbReference type="CDD" id="cd03256">
    <property type="entry name" value="ABC_PhnC_transporter"/>
    <property type="match status" value="1"/>
</dbReference>
<dbReference type="PANTHER" id="PTHR43166">
    <property type="entry name" value="AMINO ACID IMPORT ATP-BINDING PROTEIN"/>
    <property type="match status" value="1"/>
</dbReference>
<evidence type="ECO:0000256" key="7">
    <source>
        <dbReference type="ARBA" id="ARBA00023136"/>
    </source>
</evidence>
<feature type="domain" description="ABC transporter" evidence="8">
    <location>
        <begin position="26"/>
        <end position="270"/>
    </location>
</feature>
<dbReference type="Gene3D" id="3.40.50.300">
    <property type="entry name" value="P-loop containing nucleotide triphosphate hydrolases"/>
    <property type="match status" value="1"/>
</dbReference>
<dbReference type="NCBIfam" id="TIGR02315">
    <property type="entry name" value="ABC_phnC"/>
    <property type="match status" value="1"/>
</dbReference>
<dbReference type="GO" id="GO:0016020">
    <property type="term" value="C:membrane"/>
    <property type="evidence" value="ECO:0007669"/>
    <property type="project" value="InterPro"/>
</dbReference>
<organism evidence="9 10">
    <name type="scientific">Macrococcoides canis</name>
    <dbReference type="NCBI Taxonomy" id="1855823"/>
    <lineage>
        <taxon>Bacteria</taxon>
        <taxon>Bacillati</taxon>
        <taxon>Bacillota</taxon>
        <taxon>Bacilli</taxon>
        <taxon>Bacillales</taxon>
        <taxon>Staphylococcaceae</taxon>
        <taxon>Macrococcoides</taxon>
    </lineage>
</organism>